<name>A0A4R6VJU5_9HYPH</name>
<evidence type="ECO:0000313" key="2">
    <source>
        <dbReference type="EMBL" id="TDQ61992.1"/>
    </source>
</evidence>
<dbReference type="AlphaFoldDB" id="A0A4R6VJU5"/>
<feature type="compositionally biased region" description="Basic residues" evidence="1">
    <location>
        <begin position="33"/>
        <end position="45"/>
    </location>
</feature>
<feature type="compositionally biased region" description="Basic and acidic residues" evidence="1">
    <location>
        <begin position="1"/>
        <end position="32"/>
    </location>
</feature>
<dbReference type="OrthoDB" id="8705804at2"/>
<accession>A0A4R6VJU5</accession>
<sequence length="91" mass="10920">MPEKKFRSPQEKKDLSYKKDRRNTYGENDKSSRKNIPRSKALGNRKLRRVDKMDWVEEPDKAMDEFNKRKHVRWKKSADTPLGEVLDDKDV</sequence>
<dbReference type="EMBL" id="SNYR01000003">
    <property type="protein sequence ID" value="TDQ61992.1"/>
    <property type="molecule type" value="Genomic_DNA"/>
</dbReference>
<feature type="region of interest" description="Disordered" evidence="1">
    <location>
        <begin position="66"/>
        <end position="91"/>
    </location>
</feature>
<organism evidence="2 3">
    <name type="scientific">Maritalea mobilis</name>
    <dbReference type="NCBI Taxonomy" id="483324"/>
    <lineage>
        <taxon>Bacteria</taxon>
        <taxon>Pseudomonadati</taxon>
        <taxon>Pseudomonadota</taxon>
        <taxon>Alphaproteobacteria</taxon>
        <taxon>Hyphomicrobiales</taxon>
        <taxon>Devosiaceae</taxon>
        <taxon>Maritalea</taxon>
    </lineage>
</organism>
<evidence type="ECO:0000256" key="1">
    <source>
        <dbReference type="SAM" id="MobiDB-lite"/>
    </source>
</evidence>
<proteinExistence type="predicted"/>
<protein>
    <submittedName>
        <fullName evidence="2">Uncharacterized protein</fullName>
    </submittedName>
</protein>
<dbReference type="RefSeq" id="WP_133573666.1">
    <property type="nucleotide sequence ID" value="NZ_SNYR01000003.1"/>
</dbReference>
<keyword evidence="3" id="KW-1185">Reference proteome</keyword>
<comment type="caution">
    <text evidence="2">The sequence shown here is derived from an EMBL/GenBank/DDBJ whole genome shotgun (WGS) entry which is preliminary data.</text>
</comment>
<dbReference type="Proteomes" id="UP000295391">
    <property type="component" value="Unassembled WGS sequence"/>
</dbReference>
<feature type="region of interest" description="Disordered" evidence="1">
    <location>
        <begin position="1"/>
        <end position="45"/>
    </location>
</feature>
<gene>
    <name evidence="2" type="ORF">ATL17_3096</name>
</gene>
<reference evidence="2 3" key="1">
    <citation type="submission" date="2019-03" db="EMBL/GenBank/DDBJ databases">
        <title>Genomic Encyclopedia of Type Strains, Phase III (KMG-III): the genomes of soil and plant-associated and newly described type strains.</title>
        <authorList>
            <person name="Whitman W."/>
        </authorList>
    </citation>
    <scope>NUCLEOTIDE SEQUENCE [LARGE SCALE GENOMIC DNA]</scope>
    <source>
        <strain evidence="2 3">CGMCC 1.7002</strain>
    </source>
</reference>
<evidence type="ECO:0000313" key="3">
    <source>
        <dbReference type="Proteomes" id="UP000295391"/>
    </source>
</evidence>